<reference evidence="3 4" key="1">
    <citation type="submission" date="2021-01" db="EMBL/GenBank/DDBJ databases">
        <title>Whole genome shotgun sequence of Microbispora corallina NBRC 16416.</title>
        <authorList>
            <person name="Komaki H."/>
            <person name="Tamura T."/>
        </authorList>
    </citation>
    <scope>NUCLEOTIDE SEQUENCE [LARGE SCALE GENOMIC DNA]</scope>
    <source>
        <strain evidence="3 4">NBRC 16416</strain>
    </source>
</reference>
<sequence length="79" mass="8002">MSATTPQPVPDHPSTPEAAVTRPPEEPGPGETFPEEAVAAGEAAAPRAERTPILDWIAVGVAAVIVAAAVIGLLPEVGW</sequence>
<keyword evidence="2" id="KW-0812">Transmembrane</keyword>
<keyword evidence="2" id="KW-1133">Transmembrane helix</keyword>
<feature type="region of interest" description="Disordered" evidence="1">
    <location>
        <begin position="1"/>
        <end position="44"/>
    </location>
</feature>
<organism evidence="3 4">
    <name type="scientific">Microbispora corallina</name>
    <dbReference type="NCBI Taxonomy" id="83302"/>
    <lineage>
        <taxon>Bacteria</taxon>
        <taxon>Bacillati</taxon>
        <taxon>Actinomycetota</taxon>
        <taxon>Actinomycetes</taxon>
        <taxon>Streptosporangiales</taxon>
        <taxon>Streptosporangiaceae</taxon>
        <taxon>Microbispora</taxon>
    </lineage>
</organism>
<name>A0ABQ4FS12_9ACTN</name>
<comment type="caution">
    <text evidence="3">The sequence shown here is derived from an EMBL/GenBank/DDBJ whole genome shotgun (WGS) entry which is preliminary data.</text>
</comment>
<dbReference type="Proteomes" id="UP000603904">
    <property type="component" value="Unassembled WGS sequence"/>
</dbReference>
<keyword evidence="2" id="KW-0472">Membrane</keyword>
<keyword evidence="4" id="KW-1185">Reference proteome</keyword>
<feature type="compositionally biased region" description="Low complexity" evidence="1">
    <location>
        <begin position="29"/>
        <end position="44"/>
    </location>
</feature>
<feature type="transmembrane region" description="Helical" evidence="2">
    <location>
        <begin position="53"/>
        <end position="74"/>
    </location>
</feature>
<gene>
    <name evidence="3" type="ORF">Mco01_06050</name>
</gene>
<evidence type="ECO:0000256" key="2">
    <source>
        <dbReference type="SAM" id="Phobius"/>
    </source>
</evidence>
<proteinExistence type="predicted"/>
<evidence type="ECO:0000313" key="4">
    <source>
        <dbReference type="Proteomes" id="UP000603904"/>
    </source>
</evidence>
<evidence type="ECO:0000313" key="3">
    <source>
        <dbReference type="EMBL" id="GIH37605.1"/>
    </source>
</evidence>
<dbReference type="EMBL" id="BOOC01000002">
    <property type="protein sequence ID" value="GIH37605.1"/>
    <property type="molecule type" value="Genomic_DNA"/>
</dbReference>
<protein>
    <submittedName>
        <fullName evidence="3">Uncharacterized protein</fullName>
    </submittedName>
</protein>
<evidence type="ECO:0000256" key="1">
    <source>
        <dbReference type="SAM" id="MobiDB-lite"/>
    </source>
</evidence>
<accession>A0ABQ4FS12</accession>
<dbReference type="RefSeq" id="WP_204055340.1">
    <property type="nucleotide sequence ID" value="NZ_BAAAGP010000001.1"/>
</dbReference>